<gene>
    <name evidence="2" type="ORF">BN1723_013565</name>
</gene>
<accession>A0A0G4LTG9</accession>
<protein>
    <submittedName>
        <fullName evidence="2">Uncharacterized protein</fullName>
    </submittedName>
</protein>
<feature type="region of interest" description="Disordered" evidence="1">
    <location>
        <begin position="1"/>
        <end position="35"/>
    </location>
</feature>
<evidence type="ECO:0000313" key="3">
    <source>
        <dbReference type="Proteomes" id="UP000045706"/>
    </source>
</evidence>
<evidence type="ECO:0000256" key="1">
    <source>
        <dbReference type="SAM" id="MobiDB-lite"/>
    </source>
</evidence>
<sequence length="71" mass="7761">MDFARQAIISPAQADQTRPRQRTLNGHDAPTKENNATLTCRIGPCARSKKEAFSDHFVGAIIGLSRGHDTL</sequence>
<evidence type="ECO:0000313" key="2">
    <source>
        <dbReference type="EMBL" id="CRK25267.1"/>
    </source>
</evidence>
<dbReference type="Proteomes" id="UP000045706">
    <property type="component" value="Unassembled WGS sequence"/>
</dbReference>
<dbReference type="EMBL" id="CVQI01017668">
    <property type="protein sequence ID" value="CRK25267.1"/>
    <property type="molecule type" value="Genomic_DNA"/>
</dbReference>
<name>A0A0G4LTG9_VERLO</name>
<proteinExistence type="predicted"/>
<dbReference type="AlphaFoldDB" id="A0A0G4LTG9"/>
<organism evidence="2 3">
    <name type="scientific">Verticillium longisporum</name>
    <name type="common">Verticillium dahliae var. longisporum</name>
    <dbReference type="NCBI Taxonomy" id="100787"/>
    <lineage>
        <taxon>Eukaryota</taxon>
        <taxon>Fungi</taxon>
        <taxon>Dikarya</taxon>
        <taxon>Ascomycota</taxon>
        <taxon>Pezizomycotina</taxon>
        <taxon>Sordariomycetes</taxon>
        <taxon>Hypocreomycetidae</taxon>
        <taxon>Glomerellales</taxon>
        <taxon>Plectosphaerellaceae</taxon>
        <taxon>Verticillium</taxon>
    </lineage>
</organism>
<reference evidence="3" key="1">
    <citation type="submission" date="2015-05" db="EMBL/GenBank/DDBJ databases">
        <authorList>
            <person name="Fogelqvist Johan"/>
        </authorList>
    </citation>
    <scope>NUCLEOTIDE SEQUENCE [LARGE SCALE GENOMIC DNA]</scope>
</reference>